<keyword evidence="2" id="KW-0732">Signal</keyword>
<organism evidence="3 4">
    <name type="scientific">Paracidovorax konjaci</name>
    <dbReference type="NCBI Taxonomy" id="32040"/>
    <lineage>
        <taxon>Bacteria</taxon>
        <taxon>Pseudomonadati</taxon>
        <taxon>Pseudomonadota</taxon>
        <taxon>Betaproteobacteria</taxon>
        <taxon>Burkholderiales</taxon>
        <taxon>Comamonadaceae</taxon>
        <taxon>Paracidovorax</taxon>
    </lineage>
</organism>
<reference evidence="4" key="1">
    <citation type="submission" date="2016-10" db="EMBL/GenBank/DDBJ databases">
        <authorList>
            <person name="Varghese N."/>
            <person name="Submissions S."/>
        </authorList>
    </citation>
    <scope>NUCLEOTIDE SEQUENCE [LARGE SCALE GENOMIC DNA]</scope>
    <source>
        <strain evidence="4">DSM 7481</strain>
    </source>
</reference>
<evidence type="ECO:0000256" key="1">
    <source>
        <dbReference type="SAM" id="MobiDB-lite"/>
    </source>
</evidence>
<feature type="compositionally biased region" description="Low complexity" evidence="1">
    <location>
        <begin position="85"/>
        <end position="103"/>
    </location>
</feature>
<sequence>MRISTLAAVMAAALLLTACVTPYARKGLTGGYTDEKIDENHYRVRFDGNGHTSSDRVWYLWLYRCAELTREKGYTHFTVRKPGEPLASGPAAGPGAYGRQPAAHADAGQEPSRMVKTKGGGAPIFIYSPGYTVTTWHNDAVVAMFREPLPEAVLFLKAQAILDQLGPYVQSDGKVTPLARDEVLRNAATMVRPERGYTFGGEL</sequence>
<evidence type="ECO:0000256" key="2">
    <source>
        <dbReference type="SAM" id="SignalP"/>
    </source>
</evidence>
<dbReference type="NCBIfam" id="NF047637">
    <property type="entry name" value="lipo_CC0125"/>
    <property type="match status" value="1"/>
</dbReference>
<accession>A0A1I1XGY5</accession>
<dbReference type="PROSITE" id="PS51257">
    <property type="entry name" value="PROKAR_LIPOPROTEIN"/>
    <property type="match status" value="1"/>
</dbReference>
<feature type="chain" id="PRO_5011761575" description="Lipoprotein" evidence="2">
    <location>
        <begin position="19"/>
        <end position="203"/>
    </location>
</feature>
<dbReference type="STRING" id="32040.SAMN04489710_11356"/>
<gene>
    <name evidence="3" type="ORF">SAMN04489710_11356</name>
</gene>
<evidence type="ECO:0000313" key="3">
    <source>
        <dbReference type="EMBL" id="SFE06664.1"/>
    </source>
</evidence>
<dbReference type="Proteomes" id="UP000199517">
    <property type="component" value="Unassembled WGS sequence"/>
</dbReference>
<proteinExistence type="predicted"/>
<feature type="signal peptide" evidence="2">
    <location>
        <begin position="1"/>
        <end position="18"/>
    </location>
</feature>
<dbReference type="EMBL" id="FOMQ01000013">
    <property type="protein sequence ID" value="SFE06664.1"/>
    <property type="molecule type" value="Genomic_DNA"/>
</dbReference>
<name>A0A1I1XGY5_9BURK</name>
<protein>
    <recommendedName>
        <fullName evidence="5">Lipoprotein</fullName>
    </recommendedName>
</protein>
<feature type="region of interest" description="Disordered" evidence="1">
    <location>
        <begin position="85"/>
        <end position="115"/>
    </location>
</feature>
<dbReference type="RefSeq" id="WP_139225763.1">
    <property type="nucleotide sequence ID" value="NZ_FOMQ01000013.1"/>
</dbReference>
<dbReference type="AlphaFoldDB" id="A0A1I1XGY5"/>
<evidence type="ECO:0000313" key="4">
    <source>
        <dbReference type="Proteomes" id="UP000199517"/>
    </source>
</evidence>
<keyword evidence="4" id="KW-1185">Reference proteome</keyword>
<dbReference type="OrthoDB" id="7172943at2"/>
<evidence type="ECO:0008006" key="5">
    <source>
        <dbReference type="Google" id="ProtNLM"/>
    </source>
</evidence>